<name>E9DJR0_COCPS</name>
<evidence type="ECO:0000313" key="7">
    <source>
        <dbReference type="Proteomes" id="UP000002497"/>
    </source>
</evidence>
<feature type="compositionally biased region" description="Basic and acidic residues" evidence="4">
    <location>
        <begin position="361"/>
        <end position="370"/>
    </location>
</feature>
<dbReference type="InterPro" id="IPR049730">
    <property type="entry name" value="SNF2/RAD54-like_C"/>
</dbReference>
<keyword evidence="7" id="KW-1185">Reference proteome</keyword>
<sequence>MNETHAKAMLGLTAEELLDLKKVMQELHDKEIQGLIHQAVAKRVLKESRIAVVERAISQGSFANKVLQAWESESNRENVRGALVWLLVQVQYQKTRRQRYGIQQDSSPEPASPRISSSTPVRQPLLATAASRPTSSLSALESLETCPTTSSTPWYVPGLAKPLTPAAKELYRAIIFTRNTVSGSVSVCQVNELPSHRTLDRQGTLSEEDWTEWQSILTADCEFCCDSQTIKSPDEQVTIINKRLWQSVCVMQLEEILSKGTDGSLTLKFVITARDTEPTHTREIQKRQIESVTGPNNDGNMSEGPETEFLDDDGHHDMPATRRRRITTRSPSPATLSSSRPLSQHNQDSPQDSMRVDTTVDEPHCDREDGFNGIDSMASHPDTPMDLDTVIDPPNPGAVPTASTEAQDPQDGPTQVMDDRECDSTPAHIVVERPVSRTTSAPTKDSEIQNEYPPASPSEIQKERRSPDVEMINGDDTLPLDTGYEFLDEVTQLGPEPQTSDEGNTEQVDPAELIKPGRFRCEQMDSQTWRDFTSFFMLPQNENDGTDPTRKILIRGMLRDAPPHQLYCAFWMLLKDQGLEQGGFIADEMGIGKTMEVILYFVLGAWIIYNRLHIKQCRKDPAMANKHLPAVMDTEEGHKGPKQHHLRCPSQDMFPILCACVPDGVTARCLSQPLQGAMLVVVPKGLLLPWAREWADSIPGDSGNCLKLNLFIGHGDLTPTKVGNLGHAFIQTAQHATLRQHDLGPQQCYRHMFLTTPGSLSSRVMIPLHDIQKQDAQQLRWRAVIRDECHQEKGFDSKTIRQFREINSAAGKQGYAQPPGYMLSWMTILATAGWENDARLQFAQHDQWKTLSARVQLLISKKQLSRTDQIEFRSAAHQFGQVLECLMIRRTTETSWFNKPIMELPPNRHHDVLCSLEPKVRDELQRREEREIQKLKDSYMRSLQEWKKHGQGSKPELSSQTFFKKSRINRIIAIFPALLDLMKTEQRELKLTDEEMMENGWHAGGDKEAPYIHAIDALANSSSKCRAIQHILQGMGRDYRGRPEKIVILTEFPRVVHMLEMWLQKQGYCVAAVYSSMSVEDRDTCINAFNRDLPLPGGETDASPGVLISTLEILGVGYTCVRAFRLILLSPSWLERDEAQGKARIRRYGQMNEATYTYRLVCRDVQVESNILDRQAMRKSFNELAMSLQREVGIVPDIIDLDTV</sequence>
<dbReference type="STRING" id="443226.E9DJR0"/>
<dbReference type="GO" id="GO:0008094">
    <property type="term" value="F:ATP-dependent activity, acting on DNA"/>
    <property type="evidence" value="ECO:0007669"/>
    <property type="project" value="TreeGrafter"/>
</dbReference>
<proteinExistence type="predicted"/>
<feature type="region of interest" description="Disordered" evidence="4">
    <location>
        <begin position="277"/>
        <end position="418"/>
    </location>
</feature>
<keyword evidence="1" id="KW-0547">Nucleotide-binding</keyword>
<feature type="compositionally biased region" description="Basic and acidic residues" evidence="4">
    <location>
        <begin position="277"/>
        <end position="289"/>
    </location>
</feature>
<feature type="region of interest" description="Disordered" evidence="4">
    <location>
        <begin position="435"/>
        <end position="474"/>
    </location>
</feature>
<dbReference type="HOGENOM" id="CLU_289183_0_0_1"/>
<keyword evidence="3" id="KW-0067">ATP-binding</keyword>
<dbReference type="InterPro" id="IPR050628">
    <property type="entry name" value="SNF2_RAD54_helicase_TF"/>
</dbReference>
<feature type="region of interest" description="Disordered" evidence="4">
    <location>
        <begin position="99"/>
        <end position="120"/>
    </location>
</feature>
<dbReference type="CDD" id="cd18793">
    <property type="entry name" value="SF2_C_SNF"/>
    <property type="match status" value="1"/>
</dbReference>
<dbReference type="GO" id="GO:0016787">
    <property type="term" value="F:hydrolase activity"/>
    <property type="evidence" value="ECO:0007669"/>
    <property type="project" value="UniProtKB-KW"/>
</dbReference>
<organism evidence="7">
    <name type="scientific">Coccidioides posadasii (strain RMSCC 757 / Silveira)</name>
    <name type="common">Valley fever fungus</name>
    <dbReference type="NCBI Taxonomy" id="443226"/>
    <lineage>
        <taxon>Eukaryota</taxon>
        <taxon>Fungi</taxon>
        <taxon>Dikarya</taxon>
        <taxon>Ascomycota</taxon>
        <taxon>Pezizomycotina</taxon>
        <taxon>Eurotiomycetes</taxon>
        <taxon>Eurotiomycetidae</taxon>
        <taxon>Onygenales</taxon>
        <taxon>Onygenaceae</taxon>
        <taxon>Coccidioides</taxon>
    </lineage>
</organism>
<feature type="compositionally biased region" description="Polar residues" evidence="4">
    <location>
        <begin position="290"/>
        <end position="300"/>
    </location>
</feature>
<evidence type="ECO:0000256" key="4">
    <source>
        <dbReference type="SAM" id="MobiDB-lite"/>
    </source>
</evidence>
<dbReference type="OMA" id="AMIDESH"/>
<reference evidence="7" key="1">
    <citation type="journal article" date="2010" name="Genome Res.">
        <title>Population genomic sequencing of Coccidioides fungi reveals recent hybridization and transposon control.</title>
        <authorList>
            <person name="Neafsey D.E."/>
            <person name="Barker B.M."/>
            <person name="Sharpton T.J."/>
            <person name="Stajich J.E."/>
            <person name="Park D.J."/>
            <person name="Whiston E."/>
            <person name="Hung C.-Y."/>
            <person name="McMahan C."/>
            <person name="White J."/>
            <person name="Sykes S."/>
            <person name="Heiman D."/>
            <person name="Young S."/>
            <person name="Zeng Q."/>
            <person name="Abouelleil A."/>
            <person name="Aftuck L."/>
            <person name="Bessette D."/>
            <person name="Brown A."/>
            <person name="FitzGerald M."/>
            <person name="Lui A."/>
            <person name="Macdonald J.P."/>
            <person name="Priest M."/>
            <person name="Orbach M.J."/>
            <person name="Galgiani J.N."/>
            <person name="Kirkland T.N."/>
            <person name="Cole G.T."/>
            <person name="Birren B.W."/>
            <person name="Henn M.R."/>
            <person name="Taylor J.W."/>
            <person name="Rounsley S.D."/>
        </authorList>
    </citation>
    <scope>NUCLEOTIDE SEQUENCE [LARGE SCALE GENOMIC DNA]</scope>
    <source>
        <strain evidence="7">RMSCC 757 / Silveira</strain>
    </source>
</reference>
<evidence type="ECO:0000256" key="2">
    <source>
        <dbReference type="ARBA" id="ARBA00022801"/>
    </source>
</evidence>
<reference evidence="7" key="2">
    <citation type="submission" date="2010-03" db="EMBL/GenBank/DDBJ databases">
        <title>The genome sequence of Coccidioides posadasii strain Silveira.</title>
        <authorList>
            <consortium name="The Broad Institute Genome Sequencing Center for Infectious Disease"/>
            <person name="Neafsey D."/>
            <person name="Orbach M."/>
            <person name="Henn M.R."/>
            <person name="Cole G.T."/>
            <person name="Galgiani J."/>
            <person name="Gardner M.J."/>
            <person name="Kirkland T.N."/>
            <person name="Taylor J.W."/>
            <person name="Young S.K."/>
            <person name="Zeng Q."/>
            <person name="Koehrsen M."/>
            <person name="Alvarado L."/>
            <person name="Berlin A."/>
            <person name="Borenstein D."/>
            <person name="Chapman S.B."/>
            <person name="Chen Z."/>
            <person name="Engels R."/>
            <person name="Freedman E."/>
            <person name="Gellesch M."/>
            <person name="Goldberg J."/>
            <person name="Griggs A."/>
            <person name="Gujja S."/>
            <person name="Heilman E."/>
            <person name="Heiman D."/>
            <person name="Howarth C."/>
            <person name="Jen D."/>
            <person name="Larson L."/>
            <person name="Mehta T."/>
            <person name="Neiman D."/>
            <person name="Park D."/>
            <person name="Pearson M."/>
            <person name="Richards J."/>
            <person name="Roberts A."/>
            <person name="Saif S."/>
            <person name="Shea T."/>
            <person name="Shenoy N."/>
            <person name="Sisk P."/>
            <person name="Stolte C."/>
            <person name="Sykes S."/>
            <person name="Walk T."/>
            <person name="White J."/>
            <person name="Yandava C."/>
            <person name="Haas B."/>
            <person name="Nusbaum C."/>
            <person name="Birren B."/>
        </authorList>
    </citation>
    <scope>NUCLEOTIDE SEQUENCE [LARGE SCALE GENOMIC DNA]</scope>
    <source>
        <strain evidence="7">RMSCC 757 / Silveira</strain>
    </source>
</reference>
<dbReference type="eggNOG" id="KOG4439">
    <property type="taxonomic scope" value="Eukaryota"/>
</dbReference>
<dbReference type="Gene3D" id="3.40.50.300">
    <property type="entry name" value="P-loop containing nucleotide triphosphate hydrolases"/>
    <property type="match status" value="2"/>
</dbReference>
<evidence type="ECO:0000313" key="6">
    <source>
        <dbReference type="EMBL" id="EFW13350.1"/>
    </source>
</evidence>
<dbReference type="Pfam" id="PF00176">
    <property type="entry name" value="SNF2-rel_dom"/>
    <property type="match status" value="1"/>
</dbReference>
<protein>
    <recommendedName>
        <fullName evidence="5">Helicase C-terminal domain-containing protein</fullName>
    </recommendedName>
</protein>
<dbReference type="SMART" id="SM00490">
    <property type="entry name" value="HELICc"/>
    <property type="match status" value="1"/>
</dbReference>
<dbReference type="EMBL" id="GL636522">
    <property type="protein sequence ID" value="EFW13350.1"/>
    <property type="molecule type" value="Genomic_DNA"/>
</dbReference>
<gene>
    <name evidence="6" type="ORF">CPSG_10059</name>
</gene>
<evidence type="ECO:0000256" key="1">
    <source>
        <dbReference type="ARBA" id="ARBA00022741"/>
    </source>
</evidence>
<keyword evidence="2" id="KW-0378">Hydrolase</keyword>
<dbReference type="Pfam" id="PF00271">
    <property type="entry name" value="Helicase_C"/>
    <property type="match status" value="1"/>
</dbReference>
<dbReference type="PROSITE" id="PS51194">
    <property type="entry name" value="HELICASE_CTER"/>
    <property type="match status" value="1"/>
</dbReference>
<evidence type="ECO:0000259" key="5">
    <source>
        <dbReference type="PROSITE" id="PS51194"/>
    </source>
</evidence>
<dbReference type="InterPro" id="IPR001650">
    <property type="entry name" value="Helicase_C-like"/>
</dbReference>
<dbReference type="AlphaFoldDB" id="E9DJR0"/>
<dbReference type="GO" id="GO:0005524">
    <property type="term" value="F:ATP binding"/>
    <property type="evidence" value="ECO:0007669"/>
    <property type="project" value="UniProtKB-KW"/>
</dbReference>
<feature type="compositionally biased region" description="Polar residues" evidence="4">
    <location>
        <begin position="336"/>
        <end position="352"/>
    </location>
</feature>
<dbReference type="GO" id="GO:0006281">
    <property type="term" value="P:DNA repair"/>
    <property type="evidence" value="ECO:0007669"/>
    <property type="project" value="TreeGrafter"/>
</dbReference>
<feature type="compositionally biased region" description="Polar residues" evidence="4">
    <location>
        <begin position="101"/>
        <end position="120"/>
    </location>
</feature>
<dbReference type="PANTHER" id="PTHR45626">
    <property type="entry name" value="TRANSCRIPTION TERMINATION FACTOR 2-RELATED"/>
    <property type="match status" value="1"/>
</dbReference>
<accession>E9DJR0</accession>
<dbReference type="GO" id="GO:0005634">
    <property type="term" value="C:nucleus"/>
    <property type="evidence" value="ECO:0007669"/>
    <property type="project" value="TreeGrafter"/>
</dbReference>
<dbReference type="VEuPathDB" id="FungiDB:CPSG_10059"/>
<dbReference type="Proteomes" id="UP000002497">
    <property type="component" value="Unassembled WGS sequence"/>
</dbReference>
<dbReference type="OrthoDB" id="4511048at2759"/>
<dbReference type="InterPro" id="IPR027417">
    <property type="entry name" value="P-loop_NTPase"/>
</dbReference>
<feature type="domain" description="Helicase C-terminal" evidence="5">
    <location>
        <begin position="1027"/>
        <end position="1192"/>
    </location>
</feature>
<dbReference type="InterPro" id="IPR000330">
    <property type="entry name" value="SNF2_N"/>
</dbReference>
<dbReference type="SUPFAM" id="SSF52540">
    <property type="entry name" value="P-loop containing nucleoside triphosphate hydrolases"/>
    <property type="match status" value="2"/>
</dbReference>
<evidence type="ECO:0000256" key="3">
    <source>
        <dbReference type="ARBA" id="ARBA00022840"/>
    </source>
</evidence>